<dbReference type="KEGG" id="lcm:102347470"/>
<gene>
    <name evidence="7" type="primary">AGTRAP</name>
</gene>
<dbReference type="GO" id="GO:0005886">
    <property type="term" value="C:plasma membrane"/>
    <property type="evidence" value="ECO:0007669"/>
    <property type="project" value="TreeGrafter"/>
</dbReference>
<dbReference type="GeneID" id="102347470"/>
<name>H3BIS1_LATCH</name>
<dbReference type="GeneTree" id="ENSGT00390000017402"/>
<dbReference type="SMART" id="SM00805">
    <property type="entry name" value="AGTRAP"/>
    <property type="match status" value="1"/>
</dbReference>
<dbReference type="eggNOG" id="ENOG502S36M">
    <property type="taxonomic scope" value="Eukaryota"/>
</dbReference>
<dbReference type="InParanoid" id="H3BIS1"/>
<dbReference type="EMBL" id="AFYH01000983">
    <property type="status" value="NOT_ANNOTATED_CDS"/>
    <property type="molecule type" value="Genomic_DNA"/>
</dbReference>
<organism evidence="7 8">
    <name type="scientific">Latimeria chalumnae</name>
    <name type="common">Coelacanth</name>
    <dbReference type="NCBI Taxonomy" id="7897"/>
    <lineage>
        <taxon>Eukaryota</taxon>
        <taxon>Metazoa</taxon>
        <taxon>Chordata</taxon>
        <taxon>Craniata</taxon>
        <taxon>Vertebrata</taxon>
        <taxon>Euteleostomi</taxon>
        <taxon>Coelacanthiformes</taxon>
        <taxon>Coelacanthidae</taxon>
        <taxon>Latimeria</taxon>
    </lineage>
</organism>
<evidence type="ECO:0000313" key="7">
    <source>
        <dbReference type="Ensembl" id="ENSLACP00000021792.1"/>
    </source>
</evidence>
<feature type="transmembrane region" description="Helical" evidence="6">
    <location>
        <begin position="55"/>
        <end position="77"/>
    </location>
</feature>
<dbReference type="OMA" id="IMNGWAV"/>
<keyword evidence="8" id="KW-1185">Reference proteome</keyword>
<evidence type="ECO:0000256" key="4">
    <source>
        <dbReference type="ARBA" id="ARBA00023136"/>
    </source>
</evidence>
<dbReference type="RefSeq" id="XP_005986118.1">
    <property type="nucleotide sequence ID" value="XM_005986056.3"/>
</dbReference>
<evidence type="ECO:0000256" key="3">
    <source>
        <dbReference type="ARBA" id="ARBA00022989"/>
    </source>
</evidence>
<evidence type="ECO:0000256" key="2">
    <source>
        <dbReference type="ARBA" id="ARBA00022692"/>
    </source>
</evidence>
<dbReference type="AlphaFoldDB" id="H3BIS1"/>
<evidence type="ECO:0000256" key="5">
    <source>
        <dbReference type="SAM" id="MobiDB-lite"/>
    </source>
</evidence>
<keyword evidence="2 6" id="KW-0812">Transmembrane</keyword>
<feature type="transmembrane region" description="Helical" evidence="6">
    <location>
        <begin position="89"/>
        <end position="111"/>
    </location>
</feature>
<dbReference type="Proteomes" id="UP000008672">
    <property type="component" value="Unassembled WGS sequence"/>
</dbReference>
<proteinExistence type="predicted"/>
<evidence type="ECO:0000256" key="1">
    <source>
        <dbReference type="ARBA" id="ARBA00004141"/>
    </source>
</evidence>
<keyword evidence="4 6" id="KW-0472">Membrane</keyword>
<accession>H3BIS1</accession>
<reference evidence="7" key="2">
    <citation type="submission" date="2025-08" db="UniProtKB">
        <authorList>
            <consortium name="Ensembl"/>
        </authorList>
    </citation>
    <scope>IDENTIFICATION</scope>
</reference>
<comment type="subcellular location">
    <subcellularLocation>
        <location evidence="1">Membrane</location>
        <topology evidence="1">Multi-pass membrane protein</topology>
    </subcellularLocation>
</comment>
<dbReference type="EMBL" id="AFYH01000981">
    <property type="status" value="NOT_ANNOTATED_CDS"/>
    <property type="molecule type" value="Genomic_DNA"/>
</dbReference>
<keyword evidence="3 6" id="KW-1133">Transmembrane helix</keyword>
<reference evidence="7" key="3">
    <citation type="submission" date="2025-09" db="UniProtKB">
        <authorList>
            <consortium name="Ensembl"/>
        </authorList>
    </citation>
    <scope>IDENTIFICATION</scope>
</reference>
<dbReference type="CTD" id="57085"/>
<feature type="compositionally biased region" description="Basic and acidic residues" evidence="5">
    <location>
        <begin position="150"/>
        <end position="163"/>
    </location>
</feature>
<dbReference type="Pfam" id="PF06396">
    <property type="entry name" value="AGTRAP"/>
    <property type="match status" value="1"/>
</dbReference>
<dbReference type="EMBL" id="AFYH01000980">
    <property type="status" value="NOT_ANNOTATED_CDS"/>
    <property type="molecule type" value="Genomic_DNA"/>
</dbReference>
<dbReference type="PANTHER" id="PTHR16521:SF3">
    <property type="entry name" value="TYPE-1 ANGIOTENSIN II RECEPTOR-ASSOCIATED PROTEIN"/>
    <property type="match status" value="1"/>
</dbReference>
<dbReference type="STRING" id="7897.ENSLACP00000021792"/>
<reference evidence="8" key="1">
    <citation type="submission" date="2011-08" db="EMBL/GenBank/DDBJ databases">
        <title>The draft genome of Latimeria chalumnae.</title>
        <authorList>
            <person name="Di Palma F."/>
            <person name="Alfoldi J."/>
            <person name="Johnson J."/>
            <person name="Berlin A."/>
            <person name="Gnerre S."/>
            <person name="Jaffe D."/>
            <person name="MacCallum I."/>
            <person name="Young S."/>
            <person name="Walker B.J."/>
            <person name="Lander E."/>
            <person name="Lindblad-Toh K."/>
        </authorList>
    </citation>
    <scope>NUCLEOTIDE SEQUENCE [LARGE SCALE GENOMIC DNA]</scope>
    <source>
        <strain evidence="8">Wild caught</strain>
    </source>
</reference>
<dbReference type="HOGENOM" id="CLU_126745_0_0_1"/>
<dbReference type="Bgee" id="ENSLACG00000019151">
    <property type="expression patterns" value="Expressed in pelvic fin and 6 other cell types or tissues"/>
</dbReference>
<feature type="region of interest" description="Disordered" evidence="5">
    <location>
        <begin position="139"/>
        <end position="163"/>
    </location>
</feature>
<dbReference type="GO" id="GO:0008217">
    <property type="term" value="P:regulation of blood pressure"/>
    <property type="evidence" value="ECO:0007669"/>
    <property type="project" value="TreeGrafter"/>
</dbReference>
<sequence>MELPAINIKAIVVVHWLLTTWGGLSQWLPMTYFWSNYTVLAVAVWAIAQRDSVDAVFMVLLGLLITIVTDIVFFGVYYPRNGGRITDTLRFSTGMAIFSLLLKPVSCYFIYQMYRERGGEYVNFGFPVGSQNRSQYQAIDPQDAAPPPHCHPEQEIKAGPRLY</sequence>
<dbReference type="FunCoup" id="H3BIS1">
    <property type="interactions" value="857"/>
</dbReference>
<evidence type="ECO:0000313" key="8">
    <source>
        <dbReference type="Proteomes" id="UP000008672"/>
    </source>
</evidence>
<dbReference type="InterPro" id="IPR009436">
    <property type="entry name" value="AGTRAP"/>
</dbReference>
<dbReference type="OrthoDB" id="8191171at2759"/>
<evidence type="ECO:0000256" key="6">
    <source>
        <dbReference type="SAM" id="Phobius"/>
    </source>
</evidence>
<protein>
    <submittedName>
        <fullName evidence="7">Angiotensin II receptor associated protein</fullName>
    </submittedName>
</protein>
<dbReference type="Ensembl" id="ENSLACT00000021933.1">
    <property type="protein sequence ID" value="ENSLACP00000021792.1"/>
    <property type="gene ID" value="ENSLACG00000019151.1"/>
</dbReference>
<dbReference type="PANTHER" id="PTHR16521">
    <property type="entry name" value="TYPE-1 ANGIOTENSIN II RECEPTOR-ASSOCIATED PROTEIN"/>
    <property type="match status" value="1"/>
</dbReference>
<dbReference type="EMBL" id="AFYH01000982">
    <property type="status" value="NOT_ANNOTATED_CDS"/>
    <property type="molecule type" value="Genomic_DNA"/>
</dbReference>
<feature type="transmembrane region" description="Helical" evidence="6">
    <location>
        <begin position="27"/>
        <end position="48"/>
    </location>
</feature>
<dbReference type="GO" id="GO:0038166">
    <property type="term" value="P:angiotensin-activated signaling pathway"/>
    <property type="evidence" value="ECO:0007669"/>
    <property type="project" value="InterPro"/>
</dbReference>